<evidence type="ECO:0000256" key="15">
    <source>
        <dbReference type="SAM" id="SignalP"/>
    </source>
</evidence>
<reference evidence="17" key="3">
    <citation type="submission" date="2025-09" db="UniProtKB">
        <authorList>
            <consortium name="Ensembl"/>
        </authorList>
    </citation>
    <scope>IDENTIFICATION</scope>
</reference>
<sequence>MERWWAWCFALVFVAALCLRPSHGENAVFSSETLINNVVADPHTGRLYIGAVNAIYQLNSDLILESQAKTGPKKDNRQCTPPVNDACEEAVETSNHNKLLLVHGTKDVLVVCGSLFRGICSLRNLSKVDHQLYFSDNKGEKSYVASAEEGVSVVGVMSYYTGEKDNLTVGKGYGSHDSTKLISTRILQDYRDWVVFDSIIEASAVQANPFVLLYLHDFRFAFKDRGFVYFLFSRTLGVQDTKNFTFISRMCENDHFYYSYTELQLNCSATNNGIENKEFWSEKRNHKCPLLSQPVNVNSEVIVDMMCLLLFVGMYPLKAINDKLVQIIGACYSNGGLIDNKPAVYAPYSSKSDELCLNNNQVRTSVSCGAEFLPSPLASKAEFALTAEPSLTHKAHLTAVAVAEEMGHAVAFVGTATGEVTNVFYYPVTSRLFVPSSPLFILFTLSFLSLVRITKVPVQACQQETSCHSCIGLKDPYCGWCVLEGKCTRKQDCGRSSELNTWLWSPDGKCVQIQGFNPPNLSCKKTAQESTTSTTVLPPSGRTKTRRKMNNLASPPPYIHACIPKSIKARVMARTSRCVFRCIACVTSKWGCQWDAQTHSCSDNDNNVNGDYIIKSQQSDSCPQFESPEPALIPVGYQIPISFQGRNLDSYMVRSMDSGFGLQKHIFLVNEMSSEVMGTCPCVCVQFEYDEQQEVNVSFHIKDRDTERKIDSTLTVILYSCSVGREDCSLCKHADSKYQCVWCAASHSCVYRELCRSPQPAQCPNPEITDISPRYGPLNGRISVTIKGSNMGIKKEDIKKITVAGVDCIHQEDRYSVSTSIFPLKLLSFVIFPLFSVQDPEPRTVTPERGPAAGGTVITIGGKDLDTATKEDVAVTVGGVPSYSLLFLCSGGRKIVVSGNGFDLIQRAMMKVQPSPDEFSHNSPPEEVRAGVITLGKSSGWRQPCNLNELAVLVPLKWLYKTERRAFRFSSRYRTKFVCLQVKFGHGEWLVGSVYYSRKDDIPLAIIIPAVIIPMLLFIAVSVYCYRRKSQQAEREYEKVKHQLENLEESVRDRCKKEFTDLMIEMEDHTSDLSEGRIPFLDYKTYTDRNFFLPSKDGANDPMITGKLQIPEARRATVAQALNQFSNLLNSKTFLINFIHTLERRPDFNARSRGYFASLLTVALHGKLEYYTDIMRTLLLELMDEHVQNKNPKLMLRRSETVVERMLCNWMSICLYQFLRDTAGEPLYKLFKALKHQIEKGPVDAKMKKAKYTLNDTGLLGDDVEYSVLTLQVLVHGEGPDVTPVKVLNCDTISQVRIFFYFQSLIFLVFVWRPGSTGQILSDLDLTSQKEGRWKRLNTLAHYNVRDNATLVLSRVLHTPVSPAENALLEDDNTFHLVRQPDEIDEVKSKRGSMKDKAMTKAITEIYLTRLLSVKGTLQQFVDNFFRSVLCSSSVVPPAVKYFFDFLDEQAQRHDNVDEETLHIWKTNSLPMRFWVNILRNPHFIFDVHVTEVVDASLHVIAQTFMDACTKTEHKLSRESPSNKLLYAKEISTYKKMVDDYYRGIRQMVPVSDQDMNTHLAEVSRQHTDKLNTQVALHQLYQFASKYYDVIIQSLDEDPAAQNKQLTLRLQQVAAALENKVTDL</sequence>
<dbReference type="GO" id="GO:0002116">
    <property type="term" value="C:semaphorin receptor complex"/>
    <property type="evidence" value="ECO:0007669"/>
    <property type="project" value="TreeGrafter"/>
</dbReference>
<dbReference type="InterPro" id="IPR057533">
    <property type="entry name" value="PSI_Plexin-B"/>
</dbReference>
<dbReference type="GO" id="GO:0007411">
    <property type="term" value="P:axon guidance"/>
    <property type="evidence" value="ECO:0007669"/>
    <property type="project" value="UniProtKB-ARBA"/>
</dbReference>
<dbReference type="PANTHER" id="PTHR22625:SF9">
    <property type="entry name" value="PLEXIN-B2"/>
    <property type="match status" value="1"/>
</dbReference>
<evidence type="ECO:0000256" key="3">
    <source>
        <dbReference type="ARBA" id="ARBA00022475"/>
    </source>
</evidence>
<evidence type="ECO:0000256" key="5">
    <source>
        <dbReference type="ARBA" id="ARBA00022729"/>
    </source>
</evidence>
<dbReference type="InterPro" id="IPR002165">
    <property type="entry name" value="Plexin_repeat"/>
</dbReference>
<dbReference type="InterPro" id="IPR008936">
    <property type="entry name" value="Rho_GTPase_activation_prot"/>
</dbReference>
<evidence type="ECO:0000256" key="2">
    <source>
        <dbReference type="ARBA" id="ARBA00010297"/>
    </source>
</evidence>
<evidence type="ECO:0000256" key="9">
    <source>
        <dbReference type="ARBA" id="ARBA00023157"/>
    </source>
</evidence>
<dbReference type="GO" id="GO:0008360">
    <property type="term" value="P:regulation of cell shape"/>
    <property type="evidence" value="ECO:0007669"/>
    <property type="project" value="TreeGrafter"/>
</dbReference>
<dbReference type="GO" id="GO:0030334">
    <property type="term" value="P:regulation of cell migration"/>
    <property type="evidence" value="ECO:0007669"/>
    <property type="project" value="TreeGrafter"/>
</dbReference>
<dbReference type="Pfam" id="PF01833">
    <property type="entry name" value="TIG"/>
    <property type="match status" value="2"/>
</dbReference>
<dbReference type="InterPro" id="IPR013783">
    <property type="entry name" value="Ig-like_fold"/>
</dbReference>
<dbReference type="InterPro" id="IPR036352">
    <property type="entry name" value="Semap_dom_sf"/>
</dbReference>
<dbReference type="Pfam" id="PF20170">
    <property type="entry name" value="Plexin_RBD"/>
    <property type="match status" value="1"/>
</dbReference>
<feature type="transmembrane region" description="Helical" evidence="14">
    <location>
        <begin position="1002"/>
        <end position="1026"/>
    </location>
</feature>
<dbReference type="SMART" id="SM00423">
    <property type="entry name" value="PSI"/>
    <property type="match status" value="3"/>
</dbReference>
<dbReference type="GO" id="GO:0017154">
    <property type="term" value="F:semaphorin receptor activity"/>
    <property type="evidence" value="ECO:0007669"/>
    <property type="project" value="InterPro"/>
</dbReference>
<dbReference type="GO" id="GO:0050772">
    <property type="term" value="P:positive regulation of axonogenesis"/>
    <property type="evidence" value="ECO:0007669"/>
    <property type="project" value="TreeGrafter"/>
</dbReference>
<feature type="transmembrane region" description="Helical" evidence="14">
    <location>
        <begin position="1298"/>
        <end position="1315"/>
    </location>
</feature>
<dbReference type="InterPro" id="IPR015943">
    <property type="entry name" value="WD40/YVTN_repeat-like_dom_sf"/>
</dbReference>
<dbReference type="PROSITE" id="PS51004">
    <property type="entry name" value="SEMA"/>
    <property type="match status" value="1"/>
</dbReference>
<dbReference type="InterPro" id="IPR031148">
    <property type="entry name" value="Plexin"/>
</dbReference>
<keyword evidence="8 14" id="KW-0472">Membrane</keyword>
<dbReference type="Gene3D" id="2.130.10.10">
    <property type="entry name" value="YVTN repeat-like/Quinoprotein amine dehydrogenase"/>
    <property type="match status" value="2"/>
</dbReference>
<keyword evidence="3" id="KW-1003">Cell membrane</keyword>
<dbReference type="GO" id="GO:0005886">
    <property type="term" value="C:plasma membrane"/>
    <property type="evidence" value="ECO:0007669"/>
    <property type="project" value="UniProtKB-SubCell"/>
</dbReference>
<dbReference type="Gene3D" id="2.60.40.10">
    <property type="entry name" value="Immunoglobulins"/>
    <property type="match status" value="3"/>
</dbReference>
<comment type="subcellular location">
    <subcellularLocation>
        <location evidence="1">Cell membrane</location>
        <topology evidence="1">Single-pass type I membrane protein</topology>
    </subcellularLocation>
</comment>
<keyword evidence="6" id="KW-0677">Repeat</keyword>
<dbReference type="SUPFAM" id="SSF101912">
    <property type="entry name" value="Sema domain"/>
    <property type="match status" value="1"/>
</dbReference>
<dbReference type="Gene3D" id="1.10.506.10">
    <property type="entry name" value="GTPase Activation - p120gap, domain 1"/>
    <property type="match status" value="2"/>
</dbReference>
<keyword evidence="10" id="KW-0675">Receptor</keyword>
<evidence type="ECO:0000256" key="12">
    <source>
        <dbReference type="PROSITE-ProRule" id="PRU00352"/>
    </source>
</evidence>
<dbReference type="InterPro" id="IPR013548">
    <property type="entry name" value="Plexin_cytoplasmic_RasGAP_dom"/>
</dbReference>
<feature type="domain" description="Sema" evidence="16">
    <location>
        <begin position="11"/>
        <end position="493"/>
    </location>
</feature>
<comment type="caution">
    <text evidence="12">Lacks conserved residue(s) required for the propagation of feature annotation.</text>
</comment>
<dbReference type="InterPro" id="IPR002909">
    <property type="entry name" value="IPT_dom"/>
</dbReference>
<keyword evidence="7 14" id="KW-1133">Transmembrane helix</keyword>
<evidence type="ECO:0000256" key="10">
    <source>
        <dbReference type="ARBA" id="ARBA00023170"/>
    </source>
</evidence>
<dbReference type="PANTHER" id="PTHR22625">
    <property type="entry name" value="PLEXIN"/>
    <property type="match status" value="1"/>
</dbReference>
<dbReference type="InterPro" id="IPR014756">
    <property type="entry name" value="Ig_E-set"/>
</dbReference>
<dbReference type="Pfam" id="PF24479">
    <property type="entry name" value="PSI_PlexinA-B"/>
    <property type="match status" value="1"/>
</dbReference>
<feature type="region of interest" description="Disordered" evidence="13">
    <location>
        <begin position="529"/>
        <end position="550"/>
    </location>
</feature>
<evidence type="ECO:0000313" key="18">
    <source>
        <dbReference type="Proteomes" id="UP000005207"/>
    </source>
</evidence>
<comment type="similarity">
    <text evidence="2">Belongs to the plexin family.</text>
</comment>
<protein>
    <submittedName>
        <fullName evidence="17">Plexin b2a, tandem duplicate 1</fullName>
    </submittedName>
</protein>
<dbReference type="FunFam" id="2.60.40.10:FF:000203">
    <property type="entry name" value="Plexin B2"/>
    <property type="match status" value="1"/>
</dbReference>
<gene>
    <name evidence="17" type="primary">plxnb2a.1</name>
</gene>
<evidence type="ECO:0000256" key="11">
    <source>
        <dbReference type="ARBA" id="ARBA00023180"/>
    </source>
</evidence>
<evidence type="ECO:0000256" key="6">
    <source>
        <dbReference type="ARBA" id="ARBA00022737"/>
    </source>
</evidence>
<keyword evidence="5 15" id="KW-0732">Signal</keyword>
<dbReference type="Pfam" id="PF08337">
    <property type="entry name" value="Plexin_cytopl"/>
    <property type="match status" value="1"/>
</dbReference>
<dbReference type="Gene3D" id="3.10.20.90">
    <property type="entry name" value="Phosphatidylinositol 3-kinase Catalytic Subunit, Chain A, domain 1"/>
    <property type="match status" value="1"/>
</dbReference>
<dbReference type="Pfam" id="PF01437">
    <property type="entry name" value="PSI"/>
    <property type="match status" value="1"/>
</dbReference>
<evidence type="ECO:0000256" key="13">
    <source>
        <dbReference type="SAM" id="MobiDB-lite"/>
    </source>
</evidence>
<organism evidence="17 18">
    <name type="scientific">Oreochromis niloticus</name>
    <name type="common">Nile tilapia</name>
    <name type="synonym">Tilapia nilotica</name>
    <dbReference type="NCBI Taxonomy" id="8128"/>
    <lineage>
        <taxon>Eukaryota</taxon>
        <taxon>Metazoa</taxon>
        <taxon>Chordata</taxon>
        <taxon>Craniata</taxon>
        <taxon>Vertebrata</taxon>
        <taxon>Euteleostomi</taxon>
        <taxon>Actinopterygii</taxon>
        <taxon>Neopterygii</taxon>
        <taxon>Teleostei</taxon>
        <taxon>Neoteleostei</taxon>
        <taxon>Acanthomorphata</taxon>
        <taxon>Ovalentaria</taxon>
        <taxon>Cichlomorphae</taxon>
        <taxon>Cichliformes</taxon>
        <taxon>Cichlidae</taxon>
        <taxon>African cichlids</taxon>
        <taxon>Pseudocrenilabrinae</taxon>
        <taxon>Oreochromini</taxon>
        <taxon>Oreochromis</taxon>
    </lineage>
</organism>
<feature type="signal peptide" evidence="15">
    <location>
        <begin position="1"/>
        <end position="24"/>
    </location>
</feature>
<dbReference type="Ensembl" id="ENSONIT00000061662.1">
    <property type="protein sequence ID" value="ENSONIP00000050078.1"/>
    <property type="gene ID" value="ENSONIG00000017938.2"/>
</dbReference>
<keyword evidence="11" id="KW-0325">Glycoprotein</keyword>
<dbReference type="CDD" id="cd12792">
    <property type="entry name" value="RasGAP_plexin_B2"/>
    <property type="match status" value="1"/>
</dbReference>
<evidence type="ECO:0000256" key="7">
    <source>
        <dbReference type="ARBA" id="ARBA00022989"/>
    </source>
</evidence>
<reference evidence="18" key="1">
    <citation type="submission" date="2012-01" db="EMBL/GenBank/DDBJ databases">
        <title>The Genome Sequence of Oreochromis niloticus (Nile Tilapia).</title>
        <authorList>
            <consortium name="Broad Institute Genome Assembly Team"/>
            <consortium name="Broad Institute Sequencing Platform"/>
            <person name="Di Palma F."/>
            <person name="Johnson J."/>
            <person name="Lander E.S."/>
            <person name="Lindblad-Toh K."/>
        </authorList>
    </citation>
    <scope>NUCLEOTIDE SEQUENCE [LARGE SCALE GENOMIC DNA]</scope>
</reference>
<dbReference type="Proteomes" id="UP000005207">
    <property type="component" value="Linkage group LG17"/>
</dbReference>
<evidence type="ECO:0000259" key="16">
    <source>
        <dbReference type="PROSITE" id="PS51004"/>
    </source>
</evidence>
<evidence type="ECO:0000256" key="8">
    <source>
        <dbReference type="ARBA" id="ARBA00023136"/>
    </source>
</evidence>
<evidence type="ECO:0000256" key="1">
    <source>
        <dbReference type="ARBA" id="ARBA00004251"/>
    </source>
</evidence>
<dbReference type="SMART" id="SM00630">
    <property type="entry name" value="Sema"/>
    <property type="match status" value="1"/>
</dbReference>
<accession>A0A669CTG7</accession>
<name>A0A669CTG7_ORENI</name>
<keyword evidence="4 14" id="KW-0812">Transmembrane</keyword>
<dbReference type="InterPro" id="IPR001627">
    <property type="entry name" value="Semap_dom"/>
</dbReference>
<keyword evidence="18" id="KW-1185">Reference proteome</keyword>
<dbReference type="SUPFAM" id="SSF103575">
    <property type="entry name" value="Plexin repeat"/>
    <property type="match status" value="1"/>
</dbReference>
<dbReference type="SUPFAM" id="SSF81296">
    <property type="entry name" value="E set domains"/>
    <property type="match status" value="2"/>
</dbReference>
<dbReference type="GeneTree" id="ENSGT01150000286928"/>
<proteinExistence type="inferred from homology"/>
<dbReference type="InterPro" id="IPR016201">
    <property type="entry name" value="PSI"/>
</dbReference>
<dbReference type="InterPro" id="IPR046800">
    <property type="entry name" value="Plexin_RBD"/>
</dbReference>
<dbReference type="GO" id="GO:0007162">
    <property type="term" value="P:negative regulation of cell adhesion"/>
    <property type="evidence" value="ECO:0007669"/>
    <property type="project" value="TreeGrafter"/>
</dbReference>
<keyword evidence="9" id="KW-1015">Disulfide bond</keyword>
<reference evidence="17" key="2">
    <citation type="submission" date="2025-08" db="UniProtKB">
        <authorList>
            <consortium name="Ensembl"/>
        </authorList>
    </citation>
    <scope>IDENTIFICATION</scope>
</reference>
<evidence type="ECO:0000313" key="17">
    <source>
        <dbReference type="Ensembl" id="ENSONIP00000050078.1"/>
    </source>
</evidence>
<evidence type="ECO:0000256" key="4">
    <source>
        <dbReference type="ARBA" id="ARBA00022692"/>
    </source>
</evidence>
<feature type="chain" id="PRO_5025392310" evidence="15">
    <location>
        <begin position="25"/>
        <end position="1624"/>
    </location>
</feature>
<evidence type="ECO:0000256" key="14">
    <source>
        <dbReference type="SAM" id="Phobius"/>
    </source>
</evidence>
<dbReference type="SUPFAM" id="SSF48350">
    <property type="entry name" value="GTPase activation domain, GAP"/>
    <property type="match status" value="1"/>
</dbReference>
<dbReference type="Pfam" id="PF24317">
    <property type="entry name" value="PSI_Plexin-B"/>
    <property type="match status" value="1"/>
</dbReference>